<feature type="coiled-coil region" evidence="8">
    <location>
        <begin position="242"/>
        <end position="286"/>
    </location>
</feature>
<dbReference type="Pfam" id="PF05557">
    <property type="entry name" value="MAD"/>
    <property type="match status" value="1"/>
</dbReference>
<name>A0A0C3QVY1_9AGAM</name>
<dbReference type="GO" id="GO:0005635">
    <property type="term" value="C:nuclear envelope"/>
    <property type="evidence" value="ECO:0007669"/>
    <property type="project" value="TreeGrafter"/>
</dbReference>
<feature type="region of interest" description="Disordered" evidence="9">
    <location>
        <begin position="1"/>
        <end position="49"/>
    </location>
</feature>
<dbReference type="GO" id="GO:0051315">
    <property type="term" value="P:attachment of mitotic spindle microtubules to kinetochore"/>
    <property type="evidence" value="ECO:0007669"/>
    <property type="project" value="TreeGrafter"/>
</dbReference>
<evidence type="ECO:0000256" key="9">
    <source>
        <dbReference type="SAM" id="MobiDB-lite"/>
    </source>
</evidence>
<dbReference type="InterPro" id="IPR008672">
    <property type="entry name" value="Mad1"/>
</dbReference>
<evidence type="ECO:0000313" key="10">
    <source>
        <dbReference type="EMBL" id="KIO32924.1"/>
    </source>
</evidence>
<evidence type="ECO:0000313" key="11">
    <source>
        <dbReference type="Proteomes" id="UP000054248"/>
    </source>
</evidence>
<dbReference type="GO" id="GO:0051301">
    <property type="term" value="P:cell division"/>
    <property type="evidence" value="ECO:0007669"/>
    <property type="project" value="UniProtKB-KW"/>
</dbReference>
<dbReference type="Gene3D" id="6.10.250.90">
    <property type="match status" value="1"/>
</dbReference>
<evidence type="ECO:0000256" key="6">
    <source>
        <dbReference type="ARBA" id="ARBA00023242"/>
    </source>
</evidence>
<dbReference type="GO" id="GO:0072686">
    <property type="term" value="C:mitotic spindle"/>
    <property type="evidence" value="ECO:0007669"/>
    <property type="project" value="TreeGrafter"/>
</dbReference>
<evidence type="ECO:0000256" key="7">
    <source>
        <dbReference type="ARBA" id="ARBA00023306"/>
    </source>
</evidence>
<comment type="subcellular location">
    <subcellularLocation>
        <location evidence="1">Nucleus</location>
    </subcellularLocation>
</comment>
<protein>
    <recommendedName>
        <fullName evidence="3">Spindle assembly checkpoint component MAD1</fullName>
    </recommendedName>
</protein>
<evidence type="ECO:0000256" key="4">
    <source>
        <dbReference type="ARBA" id="ARBA00022618"/>
    </source>
</evidence>
<reference evidence="11" key="2">
    <citation type="submission" date="2015-01" db="EMBL/GenBank/DDBJ databases">
        <title>Evolutionary Origins and Diversification of the Mycorrhizal Mutualists.</title>
        <authorList>
            <consortium name="DOE Joint Genome Institute"/>
            <consortium name="Mycorrhizal Genomics Consortium"/>
            <person name="Kohler A."/>
            <person name="Kuo A."/>
            <person name="Nagy L.G."/>
            <person name="Floudas D."/>
            <person name="Copeland A."/>
            <person name="Barry K.W."/>
            <person name="Cichocki N."/>
            <person name="Veneault-Fourrey C."/>
            <person name="LaButti K."/>
            <person name="Lindquist E.A."/>
            <person name="Lipzen A."/>
            <person name="Lundell T."/>
            <person name="Morin E."/>
            <person name="Murat C."/>
            <person name="Riley R."/>
            <person name="Ohm R."/>
            <person name="Sun H."/>
            <person name="Tunlid A."/>
            <person name="Henrissat B."/>
            <person name="Grigoriev I.V."/>
            <person name="Hibbett D.S."/>
            <person name="Martin F."/>
        </authorList>
    </citation>
    <scope>NUCLEOTIDE SEQUENCE [LARGE SCALE GENOMIC DNA]</scope>
    <source>
        <strain evidence="11">MUT 4182</strain>
    </source>
</reference>
<feature type="coiled-coil region" evidence="8">
    <location>
        <begin position="49"/>
        <end position="196"/>
    </location>
</feature>
<keyword evidence="8" id="KW-0175">Coiled coil</keyword>
<evidence type="ECO:0000256" key="2">
    <source>
        <dbReference type="ARBA" id="ARBA00008029"/>
    </source>
</evidence>
<evidence type="ECO:0000256" key="1">
    <source>
        <dbReference type="ARBA" id="ARBA00004123"/>
    </source>
</evidence>
<dbReference type="STRING" id="1051891.A0A0C3QVY1"/>
<dbReference type="SUPFAM" id="SSF75704">
    <property type="entry name" value="Mitotic arrest deficient-like 1, Mad1"/>
    <property type="match status" value="1"/>
</dbReference>
<evidence type="ECO:0000256" key="3">
    <source>
        <dbReference type="ARBA" id="ARBA00022019"/>
    </source>
</evidence>
<keyword evidence="6" id="KW-0539">Nucleus</keyword>
<gene>
    <name evidence="10" type="ORF">M407DRAFT_18086</name>
</gene>
<feature type="coiled-coil region" evidence="8">
    <location>
        <begin position="525"/>
        <end position="552"/>
    </location>
</feature>
<evidence type="ECO:0000256" key="8">
    <source>
        <dbReference type="SAM" id="Coils"/>
    </source>
</evidence>
<dbReference type="GO" id="GO:0007094">
    <property type="term" value="P:mitotic spindle assembly checkpoint signaling"/>
    <property type="evidence" value="ECO:0007669"/>
    <property type="project" value="InterPro"/>
</dbReference>
<dbReference type="AlphaFoldDB" id="A0A0C3QVY1"/>
<dbReference type="Proteomes" id="UP000054248">
    <property type="component" value="Unassembled WGS sequence"/>
</dbReference>
<organism evidence="10 11">
    <name type="scientific">Tulasnella calospora MUT 4182</name>
    <dbReference type="NCBI Taxonomy" id="1051891"/>
    <lineage>
        <taxon>Eukaryota</taxon>
        <taxon>Fungi</taxon>
        <taxon>Dikarya</taxon>
        <taxon>Basidiomycota</taxon>
        <taxon>Agaricomycotina</taxon>
        <taxon>Agaricomycetes</taxon>
        <taxon>Cantharellales</taxon>
        <taxon>Tulasnellaceae</taxon>
        <taxon>Tulasnella</taxon>
    </lineage>
</organism>
<dbReference type="HOGENOM" id="CLU_021480_0_0_1"/>
<sequence>MDNYASPRTPGQGSSFKRDSFAAQLDQDPTLSSSRRAQKADLFSSRMASKSLERRLLAAENAKQELENALKEKEIAFERISQERRWLSDREIEEREEKTRLSEEWAAEKKDLDRTIRTLRNNLHNLQTAHDELEDEYAELKRNTTSSIASQKASLATLERKVTLLEDELERTRQLAEQHKDTARSLRDQVESLESLQADTSRASNGFDENWQVVREEMHRQTTHWKSLESTNAKLTADVHALRAKQQSVEVLREENRSLQQRLLKASEQEETIARLQGEVDAARREREEWAAFLSNPNAEPTHHTPTALTTTISRLRLEHASLLEEHGSLSSILAHRDAELGSLRSTSEDQASQITRLTQDVQELQQQLNGRDRRVRLLERENKGLKALQATYDAEEARFGSGAEVEGGSGRFDEAKAEKLKMLEEQVEELKETNAVLENALEDARARPSTSAEDDEGSADAKARIAELEAELAETMEAAENSAERVADLEQELFELGATINTGNHVPPTTRVVQFTHNPIAEDVNLKKETFERLRKENEELVQRLGEVERGLAIDEEAQVVPRSSWQNIWMEKEDMVKAVADKEKRLLRLKQVFTAKTEEFRQTVSNILGYTLFFQPTKIRLTSAYNLSAAITFQLNTSSRSSDSSATMKLLGAGNGEDPELDQRLVELIEEWIVKRDSIPCFMAALTLECYERMYGSGGEADGGMGEETMQMTRTVS</sequence>
<evidence type="ECO:0000256" key="5">
    <source>
        <dbReference type="ARBA" id="ARBA00022776"/>
    </source>
</evidence>
<dbReference type="OrthoDB" id="331602at2759"/>
<keyword evidence="11" id="KW-1185">Reference proteome</keyword>
<comment type="similarity">
    <text evidence="2">Belongs to the MAD1 family.</text>
</comment>
<dbReference type="GO" id="GO:0000776">
    <property type="term" value="C:kinetochore"/>
    <property type="evidence" value="ECO:0007669"/>
    <property type="project" value="TreeGrafter"/>
</dbReference>
<dbReference type="EMBL" id="KN822951">
    <property type="protein sequence ID" value="KIO32924.1"/>
    <property type="molecule type" value="Genomic_DNA"/>
</dbReference>
<keyword evidence="4" id="KW-0132">Cell division</keyword>
<feature type="coiled-coil region" evidence="8">
    <location>
        <begin position="348"/>
        <end position="493"/>
    </location>
</feature>
<keyword evidence="5" id="KW-0498">Mitosis</keyword>
<reference evidence="10 11" key="1">
    <citation type="submission" date="2014-04" db="EMBL/GenBank/DDBJ databases">
        <authorList>
            <consortium name="DOE Joint Genome Institute"/>
            <person name="Kuo A."/>
            <person name="Girlanda M."/>
            <person name="Perotto S."/>
            <person name="Kohler A."/>
            <person name="Nagy L.G."/>
            <person name="Floudas D."/>
            <person name="Copeland A."/>
            <person name="Barry K.W."/>
            <person name="Cichocki N."/>
            <person name="Veneault-Fourrey C."/>
            <person name="LaButti K."/>
            <person name="Lindquist E.A."/>
            <person name="Lipzen A."/>
            <person name="Lundell T."/>
            <person name="Morin E."/>
            <person name="Murat C."/>
            <person name="Sun H."/>
            <person name="Tunlid A."/>
            <person name="Henrissat B."/>
            <person name="Grigoriev I.V."/>
            <person name="Hibbett D.S."/>
            <person name="Martin F."/>
            <person name="Nordberg H.P."/>
            <person name="Cantor M.N."/>
            <person name="Hua S.X."/>
        </authorList>
    </citation>
    <scope>NUCLEOTIDE SEQUENCE [LARGE SCALE GENOMIC DNA]</scope>
    <source>
        <strain evidence="10 11">MUT 4182</strain>
    </source>
</reference>
<keyword evidence="7" id="KW-0131">Cell cycle</keyword>
<dbReference type="PANTHER" id="PTHR23168">
    <property type="entry name" value="MITOTIC SPINDLE ASSEMBLY CHECKPOINT PROTEIN MAD1 MITOTIC ARREST DEFICIENT-LIKE PROTEIN 1"/>
    <property type="match status" value="1"/>
</dbReference>
<proteinExistence type="inferred from homology"/>
<dbReference type="Gene3D" id="3.30.457.60">
    <property type="match status" value="1"/>
</dbReference>
<accession>A0A0C3QVY1</accession>
<dbReference type="PANTHER" id="PTHR23168:SF0">
    <property type="entry name" value="MITOTIC SPINDLE ASSEMBLY CHECKPOINT PROTEIN MAD1"/>
    <property type="match status" value="1"/>
</dbReference>